<evidence type="ECO:0008006" key="4">
    <source>
        <dbReference type="Google" id="ProtNLM"/>
    </source>
</evidence>
<organism evidence="2">
    <name type="scientific">Candidatus Kentrum sp. MB</name>
    <dbReference type="NCBI Taxonomy" id="2138164"/>
    <lineage>
        <taxon>Bacteria</taxon>
        <taxon>Pseudomonadati</taxon>
        <taxon>Pseudomonadota</taxon>
        <taxon>Gammaproteobacteria</taxon>
        <taxon>Candidatus Kentrum</taxon>
    </lineage>
</organism>
<dbReference type="EMBL" id="CAADGH010000100">
    <property type="protein sequence ID" value="VFK77105.1"/>
    <property type="molecule type" value="Genomic_DNA"/>
</dbReference>
<dbReference type="EMBL" id="CAADFQ010000103">
    <property type="protein sequence ID" value="VFK35172.1"/>
    <property type="molecule type" value="Genomic_DNA"/>
</dbReference>
<dbReference type="EMBL" id="CAADFO010000059">
    <property type="protein sequence ID" value="VFK30126.1"/>
    <property type="molecule type" value="Genomic_DNA"/>
</dbReference>
<evidence type="ECO:0000313" key="2">
    <source>
        <dbReference type="EMBL" id="VFK35172.1"/>
    </source>
</evidence>
<dbReference type="Gene3D" id="3.40.50.1820">
    <property type="entry name" value="alpha/beta hydrolase"/>
    <property type="match status" value="1"/>
</dbReference>
<accession>A0A450Y150</accession>
<evidence type="ECO:0000313" key="1">
    <source>
        <dbReference type="EMBL" id="VFK30126.1"/>
    </source>
</evidence>
<proteinExistence type="predicted"/>
<gene>
    <name evidence="1" type="ORF">BECKMB1821G_GA0114241_105915</name>
    <name evidence="3" type="ORF">BECKMB1821H_GA0114242_11004</name>
    <name evidence="2" type="ORF">BECKMB1821I_GA0114274_11034</name>
</gene>
<evidence type="ECO:0000313" key="3">
    <source>
        <dbReference type="EMBL" id="VFK77105.1"/>
    </source>
</evidence>
<name>A0A450Y150_9GAMM</name>
<dbReference type="AlphaFoldDB" id="A0A450Y150"/>
<dbReference type="InterPro" id="IPR029058">
    <property type="entry name" value="AB_hydrolase_fold"/>
</dbReference>
<dbReference type="SUPFAM" id="SSF53474">
    <property type="entry name" value="alpha/beta-Hydrolases"/>
    <property type="match status" value="1"/>
</dbReference>
<protein>
    <recommendedName>
        <fullName evidence="4">Homoserine O-acetyltransferase</fullName>
    </recommendedName>
</protein>
<sequence length="141" mass="16547">MRANSADTRHMTGLIKLIPLLRYRDPEVYESFLKGEDDVERYLERVVGEMAGETDPRIYVNALRMMNRFDVSRDIQKGRSDFHIWAVSSDHMHTVAQHRAFHNDVTRRGIKSHFSVIDSDKGHDAFLLNEEKLIPYFERVL</sequence>
<reference evidence="2" key="1">
    <citation type="submission" date="2019-02" db="EMBL/GenBank/DDBJ databases">
        <authorList>
            <person name="Gruber-Vodicka R. H."/>
            <person name="Seah K. B. B."/>
        </authorList>
    </citation>
    <scope>NUCLEOTIDE SEQUENCE</scope>
    <source>
        <strain evidence="1">BECK_BZ197</strain>
        <strain evidence="3">BECK_BZ198</strain>
        <strain evidence="2">BECK_BZ199</strain>
    </source>
</reference>